<sequence length="101" mass="11253">MLHPRLIPVGAPAKRQPASQNICRTHQKARDMAHLVYQDGGLVCRSDNVCKVSIKDTDQVETCSIHGRTRQKQYMVYDSVANTWHCVAPNECLGAAIPHSQ</sequence>
<protein>
    <submittedName>
        <fullName evidence="1">Uncharacterized protein</fullName>
    </submittedName>
</protein>
<reference evidence="1" key="1">
    <citation type="submission" date="2021-01" db="EMBL/GenBank/DDBJ databases">
        <authorList>
            <person name="Corre E."/>
            <person name="Pelletier E."/>
            <person name="Niang G."/>
            <person name="Scheremetjew M."/>
            <person name="Finn R."/>
            <person name="Kale V."/>
            <person name="Holt S."/>
            <person name="Cochrane G."/>
            <person name="Meng A."/>
            <person name="Brown T."/>
            <person name="Cohen L."/>
        </authorList>
    </citation>
    <scope>NUCLEOTIDE SEQUENCE</scope>
    <source>
        <strain evidence="1">NIES-381</strain>
    </source>
</reference>
<evidence type="ECO:0000313" key="1">
    <source>
        <dbReference type="EMBL" id="CAD9042707.1"/>
    </source>
</evidence>
<gene>
    <name evidence="1" type="ORF">EGYM00392_LOCUS53884</name>
</gene>
<dbReference type="AlphaFoldDB" id="A0A7S1JFU7"/>
<proteinExistence type="predicted"/>
<name>A0A7S1JFU7_9EUGL</name>
<dbReference type="EMBL" id="HBGA01147447">
    <property type="protein sequence ID" value="CAD9042707.1"/>
    <property type="molecule type" value="Transcribed_RNA"/>
</dbReference>
<organism evidence="1">
    <name type="scientific">Eutreptiella gymnastica</name>
    <dbReference type="NCBI Taxonomy" id="73025"/>
    <lineage>
        <taxon>Eukaryota</taxon>
        <taxon>Discoba</taxon>
        <taxon>Euglenozoa</taxon>
        <taxon>Euglenida</taxon>
        <taxon>Spirocuta</taxon>
        <taxon>Euglenophyceae</taxon>
        <taxon>Eutreptiales</taxon>
        <taxon>Eutreptiaceae</taxon>
        <taxon>Eutreptiella</taxon>
    </lineage>
</organism>
<accession>A0A7S1JFU7</accession>